<protein>
    <submittedName>
        <fullName evidence="2">Uncharacterized protein</fullName>
    </submittedName>
</protein>
<accession>A0ABV0ZR12</accession>
<comment type="caution">
    <text evidence="2">The sequence shown here is derived from an EMBL/GenBank/DDBJ whole genome shotgun (WGS) entry which is preliminary data.</text>
</comment>
<feature type="compositionally biased region" description="Polar residues" evidence="1">
    <location>
        <begin position="35"/>
        <end position="49"/>
    </location>
</feature>
<keyword evidence="3" id="KW-1185">Reference proteome</keyword>
<proteinExistence type="predicted"/>
<organism evidence="2 3">
    <name type="scientific">Ameca splendens</name>
    <dbReference type="NCBI Taxonomy" id="208324"/>
    <lineage>
        <taxon>Eukaryota</taxon>
        <taxon>Metazoa</taxon>
        <taxon>Chordata</taxon>
        <taxon>Craniata</taxon>
        <taxon>Vertebrata</taxon>
        <taxon>Euteleostomi</taxon>
        <taxon>Actinopterygii</taxon>
        <taxon>Neopterygii</taxon>
        <taxon>Teleostei</taxon>
        <taxon>Neoteleostei</taxon>
        <taxon>Acanthomorphata</taxon>
        <taxon>Ovalentaria</taxon>
        <taxon>Atherinomorphae</taxon>
        <taxon>Cyprinodontiformes</taxon>
        <taxon>Goodeidae</taxon>
        <taxon>Ameca</taxon>
    </lineage>
</organism>
<evidence type="ECO:0000313" key="2">
    <source>
        <dbReference type="EMBL" id="MEQ2308212.1"/>
    </source>
</evidence>
<evidence type="ECO:0000313" key="3">
    <source>
        <dbReference type="Proteomes" id="UP001469553"/>
    </source>
</evidence>
<gene>
    <name evidence="2" type="ORF">AMECASPLE_025931</name>
</gene>
<feature type="region of interest" description="Disordered" evidence="1">
    <location>
        <begin position="1"/>
        <end position="101"/>
    </location>
</feature>
<reference evidence="2 3" key="1">
    <citation type="submission" date="2021-06" db="EMBL/GenBank/DDBJ databases">
        <authorList>
            <person name="Palmer J.M."/>
        </authorList>
    </citation>
    <scope>NUCLEOTIDE SEQUENCE [LARGE SCALE GENOMIC DNA]</scope>
    <source>
        <strain evidence="2 3">AS_MEX2019</strain>
        <tissue evidence="2">Muscle</tissue>
    </source>
</reference>
<sequence>MEEIGATDIQRPHREEKRSVPGEPPSRHSVEAPWSFSNEPTVPASSSYNGAHPVMDPDPRPKGTPSPSIDPTEPGGPGPTKQPPGVSLHITDLPALDTENQ</sequence>
<dbReference type="Proteomes" id="UP001469553">
    <property type="component" value="Unassembled WGS sequence"/>
</dbReference>
<dbReference type="EMBL" id="JAHRIP010068432">
    <property type="protein sequence ID" value="MEQ2308212.1"/>
    <property type="molecule type" value="Genomic_DNA"/>
</dbReference>
<evidence type="ECO:0000256" key="1">
    <source>
        <dbReference type="SAM" id="MobiDB-lite"/>
    </source>
</evidence>
<name>A0ABV0ZR12_9TELE</name>
<feature type="compositionally biased region" description="Basic and acidic residues" evidence="1">
    <location>
        <begin position="10"/>
        <end position="30"/>
    </location>
</feature>